<protein>
    <submittedName>
        <fullName evidence="6">Uncharacterized protein</fullName>
    </submittedName>
</protein>
<evidence type="ECO:0000256" key="2">
    <source>
        <dbReference type="ARBA" id="ARBA00022692"/>
    </source>
</evidence>
<evidence type="ECO:0000313" key="6">
    <source>
        <dbReference type="EMBL" id="KAJ1218658.1"/>
    </source>
</evidence>
<comment type="subcellular location">
    <subcellularLocation>
        <location evidence="1">Membrane</location>
        <topology evidence="1">Multi-pass membrane protein</topology>
    </subcellularLocation>
</comment>
<sequence length="362" mass="39696">MWRSWVEPIVAGAQLASSFYDTGLLMVVKNYFNHSTSPGMESTDEEQQRAISNFYIINNLIVGLCPLASAYVLAWLGDRKHHKITICVPLFGYLVSRLFLLLVILLDWPIEVMYGSAALNGLTGGFTTYWAGIMALGSLNSSERGRSRRLITIELSHGLAGFIGSLTSGQIFVHFNVNYHHGTVLVSCSLAIYLFCVLYSIFALKVPKEGSGGNGNCAPNQASGGISKRQWVEQTERTRLLDGGPEPCSSLTRDERQRMVPSSKAIVTLFFTSAVLYELAVTGAVDVLPLFLINKPLEWGAVYIGYSNAAGYMICITSFLGIFTFSRCFRDTTMIIIGIASFSGGIFIMAYACSNILYLIGE</sequence>
<reference evidence="6" key="1">
    <citation type="journal article" date="2022" name="bioRxiv">
        <title>Sequencing and chromosome-scale assembly of the giantPleurodeles waltlgenome.</title>
        <authorList>
            <person name="Brown T."/>
            <person name="Elewa A."/>
            <person name="Iarovenko S."/>
            <person name="Subramanian E."/>
            <person name="Araus A.J."/>
            <person name="Petzold A."/>
            <person name="Susuki M."/>
            <person name="Suzuki K.-i.T."/>
            <person name="Hayashi T."/>
            <person name="Toyoda A."/>
            <person name="Oliveira C."/>
            <person name="Osipova E."/>
            <person name="Leigh N.D."/>
            <person name="Simon A."/>
            <person name="Yun M.H."/>
        </authorList>
    </citation>
    <scope>NUCLEOTIDE SEQUENCE</scope>
    <source>
        <strain evidence="6">20211129_DDA</strain>
        <tissue evidence="6">Liver</tissue>
    </source>
</reference>
<dbReference type="Proteomes" id="UP001066276">
    <property type="component" value="Chromosome 1_1"/>
</dbReference>
<feature type="transmembrane region" description="Helical" evidence="5">
    <location>
        <begin position="54"/>
        <end position="74"/>
    </location>
</feature>
<feature type="transmembrane region" description="Helical" evidence="5">
    <location>
        <begin position="335"/>
        <end position="360"/>
    </location>
</feature>
<evidence type="ECO:0000256" key="5">
    <source>
        <dbReference type="SAM" id="Phobius"/>
    </source>
</evidence>
<dbReference type="InterPro" id="IPR036259">
    <property type="entry name" value="MFS_trans_sf"/>
</dbReference>
<accession>A0AAV7WX21</accession>
<keyword evidence="7" id="KW-1185">Reference proteome</keyword>
<feature type="transmembrane region" description="Helical" evidence="5">
    <location>
        <begin position="266"/>
        <end position="291"/>
    </location>
</feature>
<keyword evidence="2 5" id="KW-0812">Transmembrane</keyword>
<dbReference type="Gene3D" id="1.20.1250.20">
    <property type="entry name" value="MFS general substrate transporter like domains"/>
    <property type="match status" value="1"/>
</dbReference>
<dbReference type="PANTHER" id="PTHR23507:SF3">
    <property type="entry name" value="THYMIC STROMAL COTRANSPORTER HOMOLOG"/>
    <property type="match status" value="1"/>
</dbReference>
<proteinExistence type="predicted"/>
<dbReference type="GO" id="GO:0022857">
    <property type="term" value="F:transmembrane transporter activity"/>
    <property type="evidence" value="ECO:0007669"/>
    <property type="project" value="TreeGrafter"/>
</dbReference>
<gene>
    <name evidence="6" type="ORF">NDU88_006235</name>
</gene>
<dbReference type="EMBL" id="JANPWB010000001">
    <property type="protein sequence ID" value="KAJ1218658.1"/>
    <property type="molecule type" value="Genomic_DNA"/>
</dbReference>
<evidence type="ECO:0000256" key="3">
    <source>
        <dbReference type="ARBA" id="ARBA00022989"/>
    </source>
</evidence>
<evidence type="ECO:0000313" key="7">
    <source>
        <dbReference type="Proteomes" id="UP001066276"/>
    </source>
</evidence>
<evidence type="ECO:0000256" key="4">
    <source>
        <dbReference type="ARBA" id="ARBA00023136"/>
    </source>
</evidence>
<keyword evidence="3 5" id="KW-1133">Transmembrane helix</keyword>
<name>A0AAV7WX21_PLEWA</name>
<evidence type="ECO:0000256" key="1">
    <source>
        <dbReference type="ARBA" id="ARBA00004141"/>
    </source>
</evidence>
<dbReference type="SUPFAM" id="SSF103473">
    <property type="entry name" value="MFS general substrate transporter"/>
    <property type="match status" value="1"/>
</dbReference>
<comment type="caution">
    <text evidence="6">The sequence shown here is derived from an EMBL/GenBank/DDBJ whole genome shotgun (WGS) entry which is preliminary data.</text>
</comment>
<feature type="transmembrane region" description="Helical" evidence="5">
    <location>
        <begin position="303"/>
        <end position="323"/>
    </location>
</feature>
<organism evidence="6 7">
    <name type="scientific">Pleurodeles waltl</name>
    <name type="common">Iberian ribbed newt</name>
    <dbReference type="NCBI Taxonomy" id="8319"/>
    <lineage>
        <taxon>Eukaryota</taxon>
        <taxon>Metazoa</taxon>
        <taxon>Chordata</taxon>
        <taxon>Craniata</taxon>
        <taxon>Vertebrata</taxon>
        <taxon>Euteleostomi</taxon>
        <taxon>Amphibia</taxon>
        <taxon>Batrachia</taxon>
        <taxon>Caudata</taxon>
        <taxon>Salamandroidea</taxon>
        <taxon>Salamandridae</taxon>
        <taxon>Pleurodelinae</taxon>
        <taxon>Pleurodeles</taxon>
    </lineage>
</organism>
<feature type="transmembrane region" description="Helical" evidence="5">
    <location>
        <begin position="151"/>
        <end position="172"/>
    </location>
</feature>
<dbReference type="AlphaFoldDB" id="A0AAV7WX21"/>
<feature type="transmembrane region" description="Helical" evidence="5">
    <location>
        <begin position="184"/>
        <end position="204"/>
    </location>
</feature>
<feature type="transmembrane region" description="Helical" evidence="5">
    <location>
        <begin position="86"/>
        <end position="106"/>
    </location>
</feature>
<dbReference type="GO" id="GO:0016020">
    <property type="term" value="C:membrane"/>
    <property type="evidence" value="ECO:0007669"/>
    <property type="project" value="UniProtKB-SubCell"/>
</dbReference>
<keyword evidence="4 5" id="KW-0472">Membrane</keyword>
<feature type="transmembrane region" description="Helical" evidence="5">
    <location>
        <begin position="118"/>
        <end position="139"/>
    </location>
</feature>
<dbReference type="PANTHER" id="PTHR23507">
    <property type="entry name" value="ZGC:174356"/>
    <property type="match status" value="1"/>
</dbReference>